<comment type="subcellular location">
    <subcellularLocation>
        <location evidence="10">Cellular thylakoid membrane</location>
        <topology evidence="10">Multi-pass membrane protein</topology>
    </subcellularLocation>
    <subcellularLocation>
        <location evidence="9">Plastid thylakoid membrane</location>
        <topology evidence="9">Multi-pass membrane protein</topology>
    </subcellularLocation>
</comment>
<comment type="similarity">
    <text evidence="2 10">Belongs to the Ycf4 family.</text>
</comment>
<dbReference type="EMBL" id="MH790906">
    <property type="protein sequence ID" value="AYV89981.1"/>
    <property type="molecule type" value="Genomic_DNA"/>
</dbReference>
<evidence type="ECO:0000256" key="10">
    <source>
        <dbReference type="HAMAP-Rule" id="MF_00437"/>
    </source>
</evidence>
<evidence type="ECO:0000256" key="4">
    <source>
        <dbReference type="ARBA" id="ARBA00022531"/>
    </source>
</evidence>
<keyword evidence="4 10" id="KW-0602">Photosynthesis</keyword>
<dbReference type="GO" id="GO:0015979">
    <property type="term" value="P:photosynthesis"/>
    <property type="evidence" value="ECO:0007669"/>
    <property type="project" value="UniProtKB-UniRule"/>
</dbReference>
<dbReference type="AlphaFoldDB" id="A0A3G5ART1"/>
<dbReference type="HAMAP" id="MF_00437">
    <property type="entry name" value="Ycf4"/>
    <property type="match status" value="1"/>
</dbReference>
<evidence type="ECO:0000313" key="12">
    <source>
        <dbReference type="EMBL" id="AYV89981.1"/>
    </source>
</evidence>
<evidence type="ECO:0000256" key="8">
    <source>
        <dbReference type="ARBA" id="ARBA00023136"/>
    </source>
</evidence>
<dbReference type="PANTHER" id="PTHR33288:SF4">
    <property type="entry name" value="PHOTOSYSTEM I ASSEMBLY PROTEIN YCF4"/>
    <property type="match status" value="1"/>
</dbReference>
<keyword evidence="5 10" id="KW-0812">Transmembrane</keyword>
<dbReference type="Pfam" id="PF02392">
    <property type="entry name" value="Ycf4"/>
    <property type="match status" value="1"/>
</dbReference>
<dbReference type="InterPro" id="IPR003359">
    <property type="entry name" value="PSI_Ycf4_assembly"/>
</dbReference>
<accession>A0A3G5ART1</accession>
<geneLocation type="plastid" evidence="12"/>
<comment type="function">
    <text evidence="1 10">Seems to be required for the assembly of the photosystem I complex.</text>
</comment>
<protein>
    <recommendedName>
        <fullName evidence="3 10">Photosystem I assembly protein Ycf4</fullName>
    </recommendedName>
</protein>
<evidence type="ECO:0000256" key="9">
    <source>
        <dbReference type="ARBA" id="ARBA00046286"/>
    </source>
</evidence>
<evidence type="ECO:0000256" key="6">
    <source>
        <dbReference type="ARBA" id="ARBA00022989"/>
    </source>
</evidence>
<dbReference type="EMBL" id="MG727869">
    <property type="protein sequence ID" value="AWX64064.1"/>
    <property type="molecule type" value="Genomic_DNA"/>
</dbReference>
<reference evidence="12" key="1">
    <citation type="journal article" date="2018" name="J. Phycol.">
        <title>Flip-flop organization in the chloroplast genome of Capsosiphon fulvescens (Ulvophyceae, Chlorophyta.</title>
        <authorList>
            <person name="Kim D."/>
            <person name="Lee J."/>
            <person name="Choi J.W."/>
            <person name="Yang J.H."/>
            <person name="Hwang I.K."/>
            <person name="Yoon H.S."/>
        </authorList>
    </citation>
    <scope>NUCLEOTIDE SEQUENCE</scope>
    <source>
        <strain evidence="11">TypeA</strain>
        <strain evidence="12">TypeB</strain>
    </source>
</reference>
<evidence type="ECO:0000256" key="5">
    <source>
        <dbReference type="ARBA" id="ARBA00022692"/>
    </source>
</evidence>
<dbReference type="RefSeq" id="YP_009538375.1">
    <property type="nucleotide sequence ID" value="NC_039920.1"/>
</dbReference>
<feature type="transmembrane region" description="Helical" evidence="10">
    <location>
        <begin position="20"/>
        <end position="40"/>
    </location>
</feature>
<gene>
    <name evidence="10 12" type="primary">ycf4</name>
    <name evidence="11" type="ORF">Capsosi_033</name>
</gene>
<dbReference type="GO" id="GO:0009522">
    <property type="term" value="C:photosystem I"/>
    <property type="evidence" value="ECO:0007669"/>
    <property type="project" value="InterPro"/>
</dbReference>
<evidence type="ECO:0000256" key="2">
    <source>
        <dbReference type="ARBA" id="ARBA00008198"/>
    </source>
</evidence>
<evidence type="ECO:0000256" key="7">
    <source>
        <dbReference type="ARBA" id="ARBA00023078"/>
    </source>
</evidence>
<name>A0A3G5ART1_9CHLO</name>
<dbReference type="GeneID" id="38458121"/>
<proteinExistence type="inferred from homology"/>
<evidence type="ECO:0000256" key="3">
    <source>
        <dbReference type="ARBA" id="ARBA00015395"/>
    </source>
</evidence>
<evidence type="ECO:0000313" key="11">
    <source>
        <dbReference type="EMBL" id="AWX64064.1"/>
    </source>
</evidence>
<feature type="transmembrane region" description="Helical" evidence="10">
    <location>
        <begin position="60"/>
        <end position="85"/>
    </location>
</feature>
<keyword evidence="12" id="KW-0934">Plastid</keyword>
<organism evidence="12">
    <name type="scientific">Capsosiphon fulvescens</name>
    <dbReference type="NCBI Taxonomy" id="205396"/>
    <lineage>
        <taxon>Eukaryota</taxon>
        <taxon>Viridiplantae</taxon>
        <taxon>Chlorophyta</taxon>
        <taxon>core chlorophytes</taxon>
        <taxon>Ulvophyceae</taxon>
        <taxon>OUU clade</taxon>
        <taxon>Ulotrichales</taxon>
        <taxon>Ulotrichaceae</taxon>
        <taxon>Capsosiphon</taxon>
    </lineage>
</organism>
<sequence>MNIETRRYIVMGSRRVSNYWWATATGLGGLGFLMTGLSSYLQFDLLPIIHSENIVFFPQGLVMCFYGFLGLIFSFYLGLTILWSVGEGFNEFDKQQGIVRIFRWGFPGNNRRIDISYAIDDVKAIRVELKDGLNPRRTIYLCVKGQREIPLTRVGQPMTLEEIETQAAELAQFLQKDLLLNSSYV</sequence>
<evidence type="ECO:0000256" key="1">
    <source>
        <dbReference type="ARBA" id="ARBA00002862"/>
    </source>
</evidence>
<dbReference type="GO" id="GO:0055035">
    <property type="term" value="C:plastid thylakoid membrane"/>
    <property type="evidence" value="ECO:0007669"/>
    <property type="project" value="UniProtKB-SubCell"/>
</dbReference>
<keyword evidence="6 10" id="KW-1133">Transmembrane helix</keyword>
<dbReference type="NCBIfam" id="NF002712">
    <property type="entry name" value="PRK02542.1"/>
    <property type="match status" value="1"/>
</dbReference>
<dbReference type="PANTHER" id="PTHR33288">
    <property type="match status" value="1"/>
</dbReference>
<keyword evidence="8 10" id="KW-0472">Membrane</keyword>
<keyword evidence="7 10" id="KW-0793">Thylakoid</keyword>